<evidence type="ECO:0000256" key="1">
    <source>
        <dbReference type="ARBA" id="ARBA00004651"/>
    </source>
</evidence>
<dbReference type="PANTHER" id="PTHR35007">
    <property type="entry name" value="INTEGRAL MEMBRANE PROTEIN-RELATED"/>
    <property type="match status" value="1"/>
</dbReference>
<feature type="transmembrane region" description="Helical" evidence="6">
    <location>
        <begin position="217"/>
        <end position="237"/>
    </location>
</feature>
<dbReference type="InterPro" id="IPR018076">
    <property type="entry name" value="T2SS_GspF_dom"/>
</dbReference>
<evidence type="ECO:0000313" key="8">
    <source>
        <dbReference type="EMBL" id="RGS43782.1"/>
    </source>
</evidence>
<dbReference type="PANTHER" id="PTHR35007:SF1">
    <property type="entry name" value="PILUS ASSEMBLY PROTEIN"/>
    <property type="match status" value="1"/>
</dbReference>
<feature type="transmembrane region" description="Helical" evidence="6">
    <location>
        <begin position="35"/>
        <end position="54"/>
    </location>
</feature>
<sequence length="246" mass="27662">MTDYRVYRLKAGEKICIAITYMVVTAAIAVLFYDNAAVCVVGVPGLLAMFRMVSRSKCIRRQKKLNMEFKEMLLSLAANMAAGYSMEKAFVPVYQEMEGLYQGRSYIQGEIKMIIAGLEMNTDMKILLKNFAERSGLDDVMEFAKVSAVAGRSGGNLIKMMKKMVQTIEERLEVGDEIDTMVTAKRMEYNIMSAMPFVIVLYMRVCNPGYMNALYGNVFGIAAMSVCLIVIFLMVAWGRKITNIRV</sequence>
<gene>
    <name evidence="8" type="ORF">DWX94_03055</name>
</gene>
<comment type="caution">
    <text evidence="8">The sequence shown here is derived from an EMBL/GenBank/DDBJ whole genome shotgun (WGS) entry which is preliminary data.</text>
</comment>
<evidence type="ECO:0000256" key="2">
    <source>
        <dbReference type="ARBA" id="ARBA00022475"/>
    </source>
</evidence>
<evidence type="ECO:0000313" key="9">
    <source>
        <dbReference type="Proteomes" id="UP000283295"/>
    </source>
</evidence>
<dbReference type="Pfam" id="PF00482">
    <property type="entry name" value="T2SSF"/>
    <property type="match status" value="1"/>
</dbReference>
<keyword evidence="2" id="KW-1003">Cell membrane</keyword>
<proteinExistence type="predicted"/>
<reference evidence="8 9" key="1">
    <citation type="submission" date="2018-08" db="EMBL/GenBank/DDBJ databases">
        <title>A genome reference for cultivated species of the human gut microbiota.</title>
        <authorList>
            <person name="Zou Y."/>
            <person name="Xue W."/>
            <person name="Luo G."/>
        </authorList>
    </citation>
    <scope>NUCLEOTIDE SEQUENCE [LARGE SCALE GENOMIC DNA]</scope>
    <source>
        <strain evidence="8 9">AF22-21</strain>
    </source>
</reference>
<evidence type="ECO:0000259" key="7">
    <source>
        <dbReference type="Pfam" id="PF00482"/>
    </source>
</evidence>
<feature type="transmembrane region" description="Helical" evidence="6">
    <location>
        <begin position="189"/>
        <end position="205"/>
    </location>
</feature>
<accession>A0A3R5ZQ38</accession>
<keyword evidence="3 6" id="KW-0812">Transmembrane</keyword>
<evidence type="ECO:0000256" key="5">
    <source>
        <dbReference type="ARBA" id="ARBA00023136"/>
    </source>
</evidence>
<evidence type="ECO:0000256" key="6">
    <source>
        <dbReference type="SAM" id="Phobius"/>
    </source>
</evidence>
<protein>
    <recommendedName>
        <fullName evidence="7">Type II secretion system protein GspF domain-containing protein</fullName>
    </recommendedName>
</protein>
<keyword evidence="5 6" id="KW-0472">Membrane</keyword>
<dbReference type="EMBL" id="QRVK01000004">
    <property type="protein sequence ID" value="RGS43782.1"/>
    <property type="molecule type" value="Genomic_DNA"/>
</dbReference>
<dbReference type="AlphaFoldDB" id="A0A3R5ZQ38"/>
<dbReference type="Proteomes" id="UP000283295">
    <property type="component" value="Unassembled WGS sequence"/>
</dbReference>
<feature type="transmembrane region" description="Helical" evidence="6">
    <location>
        <begin position="12"/>
        <end position="29"/>
    </location>
</feature>
<feature type="domain" description="Type II secretion system protein GspF" evidence="7">
    <location>
        <begin position="73"/>
        <end position="203"/>
    </location>
</feature>
<comment type="subcellular location">
    <subcellularLocation>
        <location evidence="1">Cell membrane</location>
        <topology evidence="1">Multi-pass membrane protein</topology>
    </subcellularLocation>
</comment>
<keyword evidence="4 6" id="KW-1133">Transmembrane helix</keyword>
<dbReference type="OrthoDB" id="9796142at2"/>
<evidence type="ECO:0000256" key="3">
    <source>
        <dbReference type="ARBA" id="ARBA00022692"/>
    </source>
</evidence>
<dbReference type="GO" id="GO:0005886">
    <property type="term" value="C:plasma membrane"/>
    <property type="evidence" value="ECO:0007669"/>
    <property type="project" value="UniProtKB-SubCell"/>
</dbReference>
<name>A0A3R5ZQ38_9FIRM</name>
<evidence type="ECO:0000256" key="4">
    <source>
        <dbReference type="ARBA" id="ARBA00022989"/>
    </source>
</evidence>
<organism evidence="8 9">
    <name type="scientific">Coprococcus eutactus</name>
    <dbReference type="NCBI Taxonomy" id="33043"/>
    <lineage>
        <taxon>Bacteria</taxon>
        <taxon>Bacillati</taxon>
        <taxon>Bacillota</taxon>
        <taxon>Clostridia</taxon>
        <taxon>Lachnospirales</taxon>
        <taxon>Lachnospiraceae</taxon>
        <taxon>Coprococcus</taxon>
    </lineage>
</organism>